<dbReference type="Pfam" id="PF00239">
    <property type="entry name" value="Resolvase"/>
    <property type="match status" value="1"/>
</dbReference>
<dbReference type="PROSITE" id="PS51736">
    <property type="entry name" value="RECOMBINASES_3"/>
    <property type="match status" value="1"/>
</dbReference>
<evidence type="ECO:0000259" key="3">
    <source>
        <dbReference type="PROSITE" id="PS51737"/>
    </source>
</evidence>
<dbReference type="SMART" id="SM00857">
    <property type="entry name" value="Resolvase"/>
    <property type="match status" value="1"/>
</dbReference>
<accession>A0A8S5U8X0</accession>
<name>A0A8S5U8X0_9CAUD</name>
<dbReference type="PANTHER" id="PTHR30461:SF23">
    <property type="entry name" value="DNA RECOMBINASE-RELATED"/>
    <property type="match status" value="1"/>
</dbReference>
<feature type="domain" description="Recombinase" evidence="3">
    <location>
        <begin position="159"/>
        <end position="264"/>
    </location>
</feature>
<dbReference type="EMBL" id="BK016040">
    <property type="protein sequence ID" value="DAF90929.1"/>
    <property type="molecule type" value="Genomic_DNA"/>
</dbReference>
<proteinExistence type="predicted"/>
<dbReference type="InterPro" id="IPR050639">
    <property type="entry name" value="SSR_resolvase"/>
</dbReference>
<sequence length="519" mass="59418">MTKDLQTGVIYARYSSDKQRDESIEGQIRECTEYAQREGILITKIYTDRALSARTDNRPEFLQMIRDSANQSFNYVIVYQLDRFSRSREDSAKYKGILRRNGVRVLSAKEHITAEPAGIILESMLEGMAEYYSVELSQKVKRGMTENALKGKMNGSAIPLGYDLTESHHLAVNAHEAKAVRLIYDLYLKQYSMAKISDILHSKGFLTKRGRKISPSVIKTILSNEKYIGVYSWGDIRIEDSIPPIISKKIFDEVQQVMPTRHKNKGRRSEMYNLCGKLICGECGGHYMGSTATSRNKEKHHYYVCTNRRKYHTCTAPNIRRDELEDLVINKTLNILNEPQIIARIADLVMSCYSNVTQEAKVAIQGINNKIKAIDTELDNCMSAIKQGFITDRLKSEIENLESERQTLLEQKANHESTITPIQFTAEHIEYFLERMAKENPTTKTGRSRIIDTFIKSVTIHSDRVEIVFNYKNELPEFSSQSATGSHFSELVGNIYHKANHFYIYSTAYPITLVMPFGF</sequence>
<dbReference type="InterPro" id="IPR036162">
    <property type="entry name" value="Resolvase-like_N_sf"/>
</dbReference>
<dbReference type="Pfam" id="PF13408">
    <property type="entry name" value="Zn_ribbon_recom"/>
    <property type="match status" value="1"/>
</dbReference>
<dbReference type="GO" id="GO:0000150">
    <property type="term" value="F:DNA strand exchange activity"/>
    <property type="evidence" value="ECO:0007669"/>
    <property type="project" value="InterPro"/>
</dbReference>
<evidence type="ECO:0000259" key="2">
    <source>
        <dbReference type="PROSITE" id="PS51736"/>
    </source>
</evidence>
<dbReference type="InterPro" id="IPR006119">
    <property type="entry name" value="Resolv_N"/>
</dbReference>
<dbReference type="Pfam" id="PF07508">
    <property type="entry name" value="Recombinase"/>
    <property type="match status" value="1"/>
</dbReference>
<keyword evidence="1" id="KW-0175">Coiled coil</keyword>
<dbReference type="PANTHER" id="PTHR30461">
    <property type="entry name" value="DNA-INVERTASE FROM LAMBDOID PROPHAGE"/>
    <property type="match status" value="1"/>
</dbReference>
<dbReference type="InterPro" id="IPR011109">
    <property type="entry name" value="DNA_bind_recombinase_dom"/>
</dbReference>
<dbReference type="InterPro" id="IPR038109">
    <property type="entry name" value="DNA_bind_recomb_sf"/>
</dbReference>
<dbReference type="Gene3D" id="3.90.1750.20">
    <property type="entry name" value="Putative Large Serine Recombinase, Chain B, Domain 2"/>
    <property type="match status" value="1"/>
</dbReference>
<dbReference type="CDD" id="cd00338">
    <property type="entry name" value="Ser_Recombinase"/>
    <property type="match status" value="1"/>
</dbReference>
<evidence type="ECO:0000313" key="4">
    <source>
        <dbReference type="EMBL" id="DAF90929.1"/>
    </source>
</evidence>
<protein>
    <submittedName>
        <fullName evidence="4">Integrase</fullName>
    </submittedName>
</protein>
<dbReference type="SUPFAM" id="SSF53041">
    <property type="entry name" value="Resolvase-like"/>
    <property type="match status" value="1"/>
</dbReference>
<dbReference type="PROSITE" id="PS51737">
    <property type="entry name" value="RECOMBINASE_DNA_BIND"/>
    <property type="match status" value="1"/>
</dbReference>
<dbReference type="GO" id="GO:0003677">
    <property type="term" value="F:DNA binding"/>
    <property type="evidence" value="ECO:0007669"/>
    <property type="project" value="InterPro"/>
</dbReference>
<feature type="domain" description="Resolvase/invertase-type recombinase catalytic" evidence="2">
    <location>
        <begin position="7"/>
        <end position="151"/>
    </location>
</feature>
<feature type="coiled-coil region" evidence="1">
    <location>
        <begin position="391"/>
        <end position="418"/>
    </location>
</feature>
<evidence type="ECO:0000256" key="1">
    <source>
        <dbReference type="SAM" id="Coils"/>
    </source>
</evidence>
<dbReference type="Gene3D" id="3.40.50.1390">
    <property type="entry name" value="Resolvase, N-terminal catalytic domain"/>
    <property type="match status" value="1"/>
</dbReference>
<organism evidence="4">
    <name type="scientific">Podoviridae sp. ctrJu12</name>
    <dbReference type="NCBI Taxonomy" id="2825278"/>
    <lineage>
        <taxon>Viruses</taxon>
        <taxon>Duplodnaviria</taxon>
        <taxon>Heunggongvirae</taxon>
        <taxon>Uroviricota</taxon>
        <taxon>Caudoviricetes</taxon>
    </lineage>
</organism>
<dbReference type="InterPro" id="IPR025827">
    <property type="entry name" value="Zn_ribbon_recom_dom"/>
</dbReference>
<reference evidence="4" key="1">
    <citation type="journal article" date="2021" name="Proc. Natl. Acad. Sci. U.S.A.">
        <title>A Catalog of Tens of Thousands of Viruses from Human Metagenomes Reveals Hidden Associations with Chronic Diseases.</title>
        <authorList>
            <person name="Tisza M.J."/>
            <person name="Buck C.B."/>
        </authorList>
    </citation>
    <scope>NUCLEOTIDE SEQUENCE</scope>
    <source>
        <strain evidence="4">CtrJu12</strain>
    </source>
</reference>